<name>M1PJH3_DESSD</name>
<dbReference type="OrthoDB" id="9792163at2"/>
<dbReference type="HOGENOM" id="CLU_033439_1_0_7"/>
<dbReference type="InterPro" id="IPR051862">
    <property type="entry name" value="GT-like_domain_containing_1"/>
</dbReference>
<organism evidence="9 10">
    <name type="scientific">Desulfocapsa sulfexigens (strain DSM 10523 / SB164P1)</name>
    <dbReference type="NCBI Taxonomy" id="1167006"/>
    <lineage>
        <taxon>Bacteria</taxon>
        <taxon>Pseudomonadati</taxon>
        <taxon>Thermodesulfobacteriota</taxon>
        <taxon>Desulfobulbia</taxon>
        <taxon>Desulfobulbales</taxon>
        <taxon>Desulfocapsaceae</taxon>
        <taxon>Desulfocapsa</taxon>
    </lineage>
</organism>
<keyword evidence="2" id="KW-0328">Glycosyltransferase</keyword>
<dbReference type="Proteomes" id="UP000011721">
    <property type="component" value="Chromosome"/>
</dbReference>
<sequence>MKRVLILEPYFGGSHKLFLRGLQKTVAADYTLLALPARKWKLRMHLSAFWFVQELEKLAVEKRRFDTVLCSTFVDVAVLRSLLCSLAGWNQNAGIHTYFHENQFIYPHQVQSEDSRQFAAINLNTAMASDSCGFNSHYNLETFLGAIQALLKKPADMKSLNCVKTIRSKSVVLYPGMDYSSVDAAAFVKGKRRARSSSPVIVWNHRWEHDKNPELFFEALYELQKKGIAFRLVVLGQSFANRPLCFEEAEKRLAEEILHFGYAETRADYANLLHQGDVVVSTARHEFFGISILEGIRAGCYPLLPADLSYPELYGEEYLYAPGTLARRLEEYLQHPVKLEEQLIYDLTEQFEWKQCKYQYEEWLFAEQLEKV</sequence>
<evidence type="ECO:0000256" key="2">
    <source>
        <dbReference type="ARBA" id="ARBA00022676"/>
    </source>
</evidence>
<dbReference type="eggNOG" id="COG0438">
    <property type="taxonomic scope" value="Bacteria"/>
</dbReference>
<dbReference type="InterPro" id="IPR001296">
    <property type="entry name" value="Glyco_trans_1"/>
</dbReference>
<dbReference type="InterPro" id="IPR022701">
    <property type="entry name" value="QTMAN_N"/>
</dbReference>
<dbReference type="EC" id="2.4.1.110" evidence="4"/>
<reference evidence="10" key="1">
    <citation type="journal article" date="2013" name="Stand. Genomic Sci.">
        <title>Complete genome sequence of Desulfocapsa sulfexigens, a marine deltaproteobacterium specialized in disproportionating inorganic sulfur compounds.</title>
        <authorList>
            <person name="Finster K.W."/>
            <person name="Kjeldsen K.U."/>
            <person name="Kube M."/>
            <person name="Reinhardt R."/>
            <person name="Mussmann M."/>
            <person name="Amann R."/>
            <person name="Schreiber L."/>
        </authorList>
    </citation>
    <scope>NUCLEOTIDE SEQUENCE [LARGE SCALE GENOMIC DNA]</scope>
    <source>
        <strain evidence="10">DSM 10523 / SB164P1</strain>
    </source>
</reference>
<gene>
    <name evidence="9" type="ordered locus">UWK_03188</name>
</gene>
<dbReference type="PANTHER" id="PTHR13615:SF3">
    <property type="entry name" value="GLYCOSYLTRANSFERASE-LIKE DOMAIN-CONTAINING PROTEIN 1"/>
    <property type="match status" value="1"/>
</dbReference>
<evidence type="ECO:0000256" key="6">
    <source>
        <dbReference type="ARBA" id="ARBA00048439"/>
    </source>
</evidence>
<dbReference type="RefSeq" id="WP_015405399.1">
    <property type="nucleotide sequence ID" value="NC_020304.1"/>
</dbReference>
<dbReference type="EMBL" id="CP003985">
    <property type="protein sequence ID" value="AGF79715.1"/>
    <property type="molecule type" value="Genomic_DNA"/>
</dbReference>
<dbReference type="Pfam" id="PF00534">
    <property type="entry name" value="Glycos_transf_1"/>
    <property type="match status" value="1"/>
</dbReference>
<dbReference type="AlphaFoldDB" id="M1PJH3"/>
<feature type="domain" description="tRNA-queuosine alpha-mannosyltransferase N-terminal" evidence="8">
    <location>
        <begin position="3"/>
        <end position="177"/>
    </location>
</feature>
<evidence type="ECO:0000313" key="10">
    <source>
        <dbReference type="Proteomes" id="UP000011721"/>
    </source>
</evidence>
<accession>M1PJH3</accession>
<dbReference type="GO" id="GO:0016438">
    <property type="term" value="F:tRNA-queuosine(34) beta-mannosyltransferase activity"/>
    <property type="evidence" value="ECO:0007669"/>
    <property type="project" value="UniProtKB-EC"/>
</dbReference>
<evidence type="ECO:0000256" key="3">
    <source>
        <dbReference type="ARBA" id="ARBA00022679"/>
    </source>
</evidence>
<evidence type="ECO:0000256" key="5">
    <source>
        <dbReference type="ARBA" id="ARBA00044539"/>
    </source>
</evidence>
<evidence type="ECO:0000256" key="4">
    <source>
        <dbReference type="ARBA" id="ARBA00044517"/>
    </source>
</evidence>
<dbReference type="SUPFAM" id="SSF53756">
    <property type="entry name" value="UDP-Glycosyltransferase/glycogen phosphorylase"/>
    <property type="match status" value="1"/>
</dbReference>
<dbReference type="Gene3D" id="3.40.50.2000">
    <property type="entry name" value="Glycogen Phosphorylase B"/>
    <property type="match status" value="1"/>
</dbReference>
<keyword evidence="3 9" id="KW-0808">Transferase</keyword>
<dbReference type="STRING" id="1167006.UWK_03188"/>
<comment type="similarity">
    <text evidence="1">Belongs to the glycosyltransferase group 1 family. Glycosyltransferase 4 subfamily.</text>
</comment>
<dbReference type="KEGG" id="dsf:UWK_03188"/>
<keyword evidence="10" id="KW-1185">Reference proteome</keyword>
<feature type="domain" description="Glycosyl transferase family 1" evidence="7">
    <location>
        <begin position="191"/>
        <end position="344"/>
    </location>
</feature>
<proteinExistence type="inferred from homology"/>
<dbReference type="PATRIC" id="fig|1167006.5.peg.3438"/>
<evidence type="ECO:0000259" key="8">
    <source>
        <dbReference type="Pfam" id="PF12038"/>
    </source>
</evidence>
<evidence type="ECO:0000259" key="7">
    <source>
        <dbReference type="Pfam" id="PF00534"/>
    </source>
</evidence>
<dbReference type="PANTHER" id="PTHR13615">
    <property type="entry name" value="GLYCOSYLTRANSFERASE-LIKE 1"/>
    <property type="match status" value="1"/>
</dbReference>
<protein>
    <recommendedName>
        <fullName evidence="5">tRNA-queuosine alpha-mannosyltransferase</fullName>
        <ecNumber evidence="4">2.4.1.110</ecNumber>
    </recommendedName>
</protein>
<dbReference type="Pfam" id="PF12038">
    <property type="entry name" value="QTMAN_N"/>
    <property type="match status" value="1"/>
</dbReference>
<evidence type="ECO:0000313" key="9">
    <source>
        <dbReference type="EMBL" id="AGF79715.1"/>
    </source>
</evidence>
<comment type="catalytic activity">
    <reaction evidence="6">
        <text>queuosine(34) in tRNA(Asp) + GDP-alpha-D-mannose = O-4''-alpha-D-mannosylqueuosine(34) in tRNA(Asp) + GDP + H(+)</text>
        <dbReference type="Rhea" id="RHEA:12885"/>
        <dbReference type="Rhea" id="RHEA-COMP:18572"/>
        <dbReference type="Rhea" id="RHEA-COMP:18581"/>
        <dbReference type="ChEBI" id="CHEBI:15378"/>
        <dbReference type="ChEBI" id="CHEBI:57527"/>
        <dbReference type="ChEBI" id="CHEBI:58189"/>
        <dbReference type="ChEBI" id="CHEBI:194431"/>
        <dbReference type="ChEBI" id="CHEBI:194442"/>
        <dbReference type="EC" id="2.4.1.110"/>
    </reaction>
    <physiologicalReaction direction="left-to-right" evidence="6">
        <dbReference type="Rhea" id="RHEA:12886"/>
    </physiologicalReaction>
</comment>
<evidence type="ECO:0000256" key="1">
    <source>
        <dbReference type="ARBA" id="ARBA00009481"/>
    </source>
</evidence>